<evidence type="ECO:0000313" key="6">
    <source>
        <dbReference type="EMBL" id="CAB4598907.1"/>
    </source>
</evidence>
<evidence type="ECO:0000259" key="5">
    <source>
        <dbReference type="Pfam" id="PF01782"/>
    </source>
</evidence>
<dbReference type="GO" id="GO:0043022">
    <property type="term" value="F:ribosome binding"/>
    <property type="evidence" value="ECO:0007669"/>
    <property type="project" value="InterPro"/>
</dbReference>
<organism evidence="6">
    <name type="scientific">freshwater metagenome</name>
    <dbReference type="NCBI Taxonomy" id="449393"/>
    <lineage>
        <taxon>unclassified sequences</taxon>
        <taxon>metagenomes</taxon>
        <taxon>ecological metagenomes</taxon>
    </lineage>
</organism>
<dbReference type="EMBL" id="CAEZSR010000299">
    <property type="protein sequence ID" value="CAB4598907.1"/>
    <property type="molecule type" value="Genomic_DNA"/>
</dbReference>
<dbReference type="GO" id="GO:0005840">
    <property type="term" value="C:ribosome"/>
    <property type="evidence" value="ECO:0007669"/>
    <property type="project" value="InterPro"/>
</dbReference>
<keyword evidence="4" id="KW-0143">Chaperone</keyword>
<sequence length="172" mass="18329">MPDRPDGPARPPEGLLEIGRLGRAHGVKGGLVVTLVTDRLERVRPGARLHDGSGWRTVAASRALPQGKWMVQFDGVTDRTAAESLSGRTLWAEPIADDDALWVHQLIGARVVDQSGVERGVCVAVIENPANDLLELDTGHLVPVTFVESVTATDDGGVISVDVPDGLFDLLD</sequence>
<dbReference type="InterPro" id="IPR036976">
    <property type="entry name" value="RimM_N_sf"/>
</dbReference>
<keyword evidence="2" id="KW-0690">Ribosome biogenesis</keyword>
<dbReference type="InterPro" id="IPR011961">
    <property type="entry name" value="RimM"/>
</dbReference>
<dbReference type="Gene3D" id="2.30.30.240">
    <property type="entry name" value="PRC-barrel domain"/>
    <property type="match status" value="1"/>
</dbReference>
<evidence type="ECO:0000256" key="1">
    <source>
        <dbReference type="ARBA" id="ARBA00022490"/>
    </source>
</evidence>
<protein>
    <submittedName>
        <fullName evidence="6">Unannotated protein</fullName>
    </submittedName>
</protein>
<dbReference type="PANTHER" id="PTHR33692">
    <property type="entry name" value="RIBOSOME MATURATION FACTOR RIMM"/>
    <property type="match status" value="1"/>
</dbReference>
<dbReference type="SUPFAM" id="SSF50346">
    <property type="entry name" value="PRC-barrel domain"/>
    <property type="match status" value="1"/>
</dbReference>
<proteinExistence type="inferred from homology"/>
<gene>
    <name evidence="6" type="ORF">UFOPK1493_04186</name>
</gene>
<evidence type="ECO:0000256" key="2">
    <source>
        <dbReference type="ARBA" id="ARBA00022517"/>
    </source>
</evidence>
<dbReference type="AlphaFoldDB" id="A0A6J6GCP0"/>
<evidence type="ECO:0000256" key="3">
    <source>
        <dbReference type="ARBA" id="ARBA00022552"/>
    </source>
</evidence>
<dbReference type="InterPro" id="IPR011033">
    <property type="entry name" value="PRC_barrel-like_sf"/>
</dbReference>
<reference evidence="6" key="1">
    <citation type="submission" date="2020-05" db="EMBL/GenBank/DDBJ databases">
        <authorList>
            <person name="Chiriac C."/>
            <person name="Salcher M."/>
            <person name="Ghai R."/>
            <person name="Kavagutti S V."/>
        </authorList>
    </citation>
    <scope>NUCLEOTIDE SEQUENCE</scope>
</reference>
<dbReference type="Pfam" id="PF01782">
    <property type="entry name" value="RimM"/>
    <property type="match status" value="1"/>
</dbReference>
<dbReference type="SUPFAM" id="SSF50447">
    <property type="entry name" value="Translation proteins"/>
    <property type="match status" value="1"/>
</dbReference>
<dbReference type="NCBIfam" id="TIGR02273">
    <property type="entry name" value="16S_RimM"/>
    <property type="match status" value="1"/>
</dbReference>
<dbReference type="GO" id="GO:0006364">
    <property type="term" value="P:rRNA processing"/>
    <property type="evidence" value="ECO:0007669"/>
    <property type="project" value="UniProtKB-KW"/>
</dbReference>
<evidence type="ECO:0000256" key="4">
    <source>
        <dbReference type="ARBA" id="ARBA00023186"/>
    </source>
</evidence>
<dbReference type="InterPro" id="IPR009000">
    <property type="entry name" value="Transl_B-barrel_sf"/>
</dbReference>
<name>A0A6J6GCP0_9ZZZZ</name>
<feature type="domain" description="RimM N-terminal" evidence="5">
    <location>
        <begin position="18"/>
        <end position="92"/>
    </location>
</feature>
<keyword evidence="1" id="KW-0963">Cytoplasm</keyword>
<dbReference type="InterPro" id="IPR002676">
    <property type="entry name" value="RimM_N"/>
</dbReference>
<dbReference type="HAMAP" id="MF_00014">
    <property type="entry name" value="Ribosome_mat_RimM"/>
    <property type="match status" value="1"/>
</dbReference>
<dbReference type="PANTHER" id="PTHR33692:SF1">
    <property type="entry name" value="RIBOSOME MATURATION FACTOR RIMM"/>
    <property type="match status" value="1"/>
</dbReference>
<dbReference type="Gene3D" id="2.40.30.60">
    <property type="entry name" value="RimM"/>
    <property type="match status" value="1"/>
</dbReference>
<keyword evidence="3" id="KW-0698">rRNA processing</keyword>
<accession>A0A6J6GCP0</accession>